<dbReference type="EC" id="2.7.11.1" evidence="1"/>
<reference evidence="8 9" key="1">
    <citation type="journal article" date="2013" name="Curr. Biol.">
        <title>The Genome of the Foraminiferan Reticulomyxa filosa.</title>
        <authorList>
            <person name="Glockner G."/>
            <person name="Hulsmann N."/>
            <person name="Schleicher M."/>
            <person name="Noegel A.A."/>
            <person name="Eichinger L."/>
            <person name="Gallinger C."/>
            <person name="Pawlowski J."/>
            <person name="Sierra R."/>
            <person name="Euteneuer U."/>
            <person name="Pillet L."/>
            <person name="Moustafa A."/>
            <person name="Platzer M."/>
            <person name="Groth M."/>
            <person name="Szafranski K."/>
            <person name="Schliwa M."/>
        </authorList>
    </citation>
    <scope>NUCLEOTIDE SEQUENCE [LARGE SCALE GENOMIC DNA]</scope>
</reference>
<feature type="compositionally biased region" description="Low complexity" evidence="6">
    <location>
        <begin position="425"/>
        <end position="455"/>
    </location>
</feature>
<evidence type="ECO:0000259" key="7">
    <source>
        <dbReference type="PROSITE" id="PS50011"/>
    </source>
</evidence>
<evidence type="ECO:0000256" key="3">
    <source>
        <dbReference type="ARBA" id="ARBA00022840"/>
    </source>
</evidence>
<feature type="region of interest" description="Disordered" evidence="6">
    <location>
        <begin position="684"/>
        <end position="710"/>
    </location>
</feature>
<name>X6MUF3_RETFI</name>
<dbReference type="EMBL" id="ASPP01017886">
    <property type="protein sequence ID" value="ETO16745.1"/>
    <property type="molecule type" value="Genomic_DNA"/>
</dbReference>
<dbReference type="Gene3D" id="3.30.200.20">
    <property type="entry name" value="Phosphorylase Kinase, domain 1"/>
    <property type="match status" value="1"/>
</dbReference>
<evidence type="ECO:0000256" key="5">
    <source>
        <dbReference type="PROSITE-ProRule" id="PRU10141"/>
    </source>
</evidence>
<organism evidence="8 9">
    <name type="scientific">Reticulomyxa filosa</name>
    <dbReference type="NCBI Taxonomy" id="46433"/>
    <lineage>
        <taxon>Eukaryota</taxon>
        <taxon>Sar</taxon>
        <taxon>Rhizaria</taxon>
        <taxon>Retaria</taxon>
        <taxon>Foraminifera</taxon>
        <taxon>Monothalamids</taxon>
        <taxon>Reticulomyxidae</taxon>
        <taxon>Reticulomyxa</taxon>
    </lineage>
</organism>
<feature type="compositionally biased region" description="Polar residues" evidence="6">
    <location>
        <begin position="560"/>
        <end position="570"/>
    </location>
</feature>
<dbReference type="GO" id="GO:0004674">
    <property type="term" value="F:protein serine/threonine kinase activity"/>
    <property type="evidence" value="ECO:0007669"/>
    <property type="project" value="UniProtKB-EC"/>
</dbReference>
<keyword evidence="3 5" id="KW-0067">ATP-binding</keyword>
<dbReference type="InterPro" id="IPR011009">
    <property type="entry name" value="Kinase-like_dom_sf"/>
</dbReference>
<evidence type="ECO:0000313" key="8">
    <source>
        <dbReference type="EMBL" id="ETO16745.1"/>
    </source>
</evidence>
<dbReference type="AlphaFoldDB" id="X6MUF3"/>
<dbReference type="Proteomes" id="UP000023152">
    <property type="component" value="Unassembled WGS sequence"/>
</dbReference>
<feature type="region of interest" description="Disordered" evidence="6">
    <location>
        <begin position="638"/>
        <end position="657"/>
    </location>
</feature>
<keyword evidence="9" id="KW-1185">Reference proteome</keyword>
<dbReference type="CDD" id="cd14016">
    <property type="entry name" value="STKc_CK1"/>
    <property type="match status" value="1"/>
</dbReference>
<comment type="caution">
    <text evidence="8">The sequence shown here is derived from an EMBL/GenBank/DDBJ whole genome shotgun (WGS) entry which is preliminary data.</text>
</comment>
<evidence type="ECO:0000313" key="9">
    <source>
        <dbReference type="Proteomes" id="UP000023152"/>
    </source>
</evidence>
<protein>
    <recommendedName>
        <fullName evidence="4">Casein kinase I</fullName>
        <ecNumber evidence="1">2.7.11.1</ecNumber>
    </recommendedName>
</protein>
<dbReference type="InterPro" id="IPR050235">
    <property type="entry name" value="CK1_Ser-Thr_kinase"/>
</dbReference>
<evidence type="ECO:0000256" key="4">
    <source>
        <dbReference type="ARBA" id="ARBA00023860"/>
    </source>
</evidence>
<dbReference type="SMART" id="SM00220">
    <property type="entry name" value="S_TKc"/>
    <property type="match status" value="1"/>
</dbReference>
<dbReference type="Gene3D" id="1.10.510.10">
    <property type="entry name" value="Transferase(Phosphotransferase) domain 1"/>
    <property type="match status" value="2"/>
</dbReference>
<accession>X6MUF3</accession>
<dbReference type="InterPro" id="IPR017441">
    <property type="entry name" value="Protein_kinase_ATP_BS"/>
</dbReference>
<evidence type="ECO:0000256" key="2">
    <source>
        <dbReference type="ARBA" id="ARBA00022741"/>
    </source>
</evidence>
<dbReference type="PROSITE" id="PS00107">
    <property type="entry name" value="PROTEIN_KINASE_ATP"/>
    <property type="match status" value="1"/>
</dbReference>
<evidence type="ECO:0000256" key="1">
    <source>
        <dbReference type="ARBA" id="ARBA00012513"/>
    </source>
</evidence>
<feature type="region of interest" description="Disordered" evidence="6">
    <location>
        <begin position="420"/>
        <end position="455"/>
    </location>
</feature>
<dbReference type="SUPFAM" id="SSF56112">
    <property type="entry name" value="Protein kinase-like (PK-like)"/>
    <property type="match status" value="1"/>
</dbReference>
<dbReference type="InterPro" id="IPR000719">
    <property type="entry name" value="Prot_kinase_dom"/>
</dbReference>
<dbReference type="GO" id="GO:0005524">
    <property type="term" value="F:ATP binding"/>
    <property type="evidence" value="ECO:0007669"/>
    <property type="project" value="UniProtKB-UniRule"/>
</dbReference>
<sequence>MAIEIRVAKGQYILGPKVGSGSFGVIHEGRDALTGEVVAVKLEQANTKFPQLQYEYKIYKYLKGSIGFPGVKWYGREGDYNILVMEMLGPSLEDLFNYCDRQFSLKTVCLLADQMVRLVTFYVQYVHIHTRHVIHYTSSKYHMVIIQFQTCVIFLLIEKVHSHYFIHRDIKPDNFLIGLNENFNIVYVIDFGLAKRYIVTKTREHIPFIEGKSLTGTARYASLSTHLGYEQSRRDDLETLGYVLLYFIKKRKTPLARTKVFFFFFFFLQKGRECLSDLFLVLFPKHASTNRNKTKQKKKYAKTKQGKYDSIATVKQKTSVEELCDGLPQEFCSYITYCRQLEFDAQPDYQYLRSLFRSMFRKYHYVDDGQYDWTIKILKQVITNNNNNNKGSYIYIYSNISPQEVKLPVRTQLNVERLQRNVSGSSQSSSHSLSQSQSQSRSQLQLQPQQQPHFQSQATLLTEQKLREKPKQIHPVSAKATSIPFISNGADALPLSISTTALPSLTPQGLVFATHHQNHSNPTLNDVGVAISPLNVAPTGIQVTSSQRRTPTGMGMTGVQPRTTLSNNVNSYQPMTMAGVVETRRIIDTNTADKNVGSMPSAAIVPIGNAMASSRGGGGGGEGGITSVHMKTVIPINSRGGIKRAPRSPDDASDHGNVAYHVKSFKSLVKPRYKERLTPLKRNNELYVDGGQNNSDAHSDDKQHEHGFLA</sequence>
<feature type="binding site" evidence="5">
    <location>
        <position position="41"/>
    </location>
    <ligand>
        <name>ATP</name>
        <dbReference type="ChEBI" id="CHEBI:30616"/>
    </ligand>
</feature>
<dbReference type="PROSITE" id="PS00108">
    <property type="entry name" value="PROTEIN_KINASE_ST"/>
    <property type="match status" value="1"/>
</dbReference>
<dbReference type="PROSITE" id="PS50011">
    <property type="entry name" value="PROTEIN_KINASE_DOM"/>
    <property type="match status" value="1"/>
</dbReference>
<feature type="domain" description="Protein kinase" evidence="7">
    <location>
        <begin position="12"/>
        <end position="360"/>
    </location>
</feature>
<gene>
    <name evidence="8" type="ORF">RFI_20594</name>
</gene>
<keyword evidence="2 5" id="KW-0547">Nucleotide-binding</keyword>
<dbReference type="Pfam" id="PF00069">
    <property type="entry name" value="Pkinase"/>
    <property type="match status" value="1"/>
</dbReference>
<dbReference type="OrthoDB" id="5800476at2759"/>
<dbReference type="PANTHER" id="PTHR11909">
    <property type="entry name" value="CASEIN KINASE-RELATED"/>
    <property type="match status" value="1"/>
</dbReference>
<dbReference type="InterPro" id="IPR008271">
    <property type="entry name" value="Ser/Thr_kinase_AS"/>
</dbReference>
<proteinExistence type="predicted"/>
<feature type="compositionally biased region" description="Basic and acidic residues" evidence="6">
    <location>
        <begin position="697"/>
        <end position="710"/>
    </location>
</feature>
<evidence type="ECO:0000256" key="6">
    <source>
        <dbReference type="SAM" id="MobiDB-lite"/>
    </source>
</evidence>
<feature type="region of interest" description="Disordered" evidence="6">
    <location>
        <begin position="543"/>
        <end position="570"/>
    </location>
</feature>